<dbReference type="Proteomes" id="UP001070176">
    <property type="component" value="Unassembled WGS sequence"/>
</dbReference>
<feature type="domain" description="AB hydrolase-1" evidence="2">
    <location>
        <begin position="29"/>
        <end position="267"/>
    </location>
</feature>
<proteinExistence type="inferred from homology"/>
<dbReference type="Pfam" id="PF12697">
    <property type="entry name" value="Abhydrolase_6"/>
    <property type="match status" value="1"/>
</dbReference>
<organism evidence="3 4">
    <name type="scientific">Chryseobacterium luquanense</name>
    <dbReference type="NCBI Taxonomy" id="2983766"/>
    <lineage>
        <taxon>Bacteria</taxon>
        <taxon>Pseudomonadati</taxon>
        <taxon>Bacteroidota</taxon>
        <taxon>Flavobacteriia</taxon>
        <taxon>Flavobacteriales</taxon>
        <taxon>Weeksellaceae</taxon>
        <taxon>Chryseobacterium group</taxon>
        <taxon>Chryseobacterium</taxon>
    </lineage>
</organism>
<dbReference type="InterPro" id="IPR000073">
    <property type="entry name" value="AB_hydrolase_1"/>
</dbReference>
<accession>A0ABT3XYG7</accession>
<keyword evidence="3" id="KW-0378">Hydrolase</keyword>
<comment type="similarity">
    <text evidence="1">Belongs to the AB hydrolase superfamily.</text>
</comment>
<protein>
    <submittedName>
        <fullName evidence="3">Alpha/beta hydrolase</fullName>
    </submittedName>
</protein>
<name>A0ABT3XYG7_9FLAO</name>
<evidence type="ECO:0000313" key="4">
    <source>
        <dbReference type="Proteomes" id="UP001070176"/>
    </source>
</evidence>
<dbReference type="Gene3D" id="3.40.50.1820">
    <property type="entry name" value="alpha/beta hydrolase"/>
    <property type="match status" value="1"/>
</dbReference>
<keyword evidence="4" id="KW-1185">Reference proteome</keyword>
<dbReference type="SUPFAM" id="SSF53474">
    <property type="entry name" value="alpha/beta-Hydrolases"/>
    <property type="match status" value="1"/>
</dbReference>
<evidence type="ECO:0000313" key="3">
    <source>
        <dbReference type="EMBL" id="MCX8530897.1"/>
    </source>
</evidence>
<comment type="caution">
    <text evidence="3">The sequence shown here is derived from an EMBL/GenBank/DDBJ whole genome shotgun (WGS) entry which is preliminary data.</text>
</comment>
<evidence type="ECO:0000259" key="2">
    <source>
        <dbReference type="Pfam" id="PF12697"/>
    </source>
</evidence>
<dbReference type="RefSeq" id="WP_267279571.1">
    <property type="nucleotide sequence ID" value="NZ_JAOVZV010000001.1"/>
</dbReference>
<dbReference type="GO" id="GO:0016787">
    <property type="term" value="F:hydrolase activity"/>
    <property type="evidence" value="ECO:0007669"/>
    <property type="project" value="UniProtKB-KW"/>
</dbReference>
<dbReference type="EMBL" id="JAOVZV010000001">
    <property type="protein sequence ID" value="MCX8530897.1"/>
    <property type="molecule type" value="Genomic_DNA"/>
</dbReference>
<sequence>MIKFTKTIYSMSVLKRNNVKIDGIGERVIFFAHGFGCDQNMWRFVAPAFQENYTTVLFDHVGAGNSDLSAYSFTKYDQLEGYAEDIIEIAKELNISNAIFVGHSVSSIMGLLAAKMAPDLFTKLVLVAPSPSYINDQDYIGGFSKSEIDELLESLTENHLGWSATMAPVIMGNPDRVELGKELTNSFCKTDPEIARHFARTTFLTDKRDILKESNVPVLILQCSHDVVAPVEVGHYMHKEMDGSKLVIMNATGHCPNLSAPEETIAAIRDFLND</sequence>
<reference evidence="3" key="1">
    <citation type="submission" date="2022-10" db="EMBL/GenBank/DDBJ databases">
        <title>Chryseobacterium sp. nov., a novel bacterial species.</title>
        <authorList>
            <person name="Cao Y."/>
        </authorList>
    </citation>
    <scope>NUCLEOTIDE SEQUENCE</scope>
    <source>
        <strain evidence="3">KC 927</strain>
    </source>
</reference>
<evidence type="ECO:0000256" key="1">
    <source>
        <dbReference type="ARBA" id="ARBA00008645"/>
    </source>
</evidence>
<gene>
    <name evidence="3" type="ORF">OEA66_00870</name>
</gene>
<dbReference type="InterPro" id="IPR029058">
    <property type="entry name" value="AB_hydrolase_fold"/>
</dbReference>
<dbReference type="PANTHER" id="PTHR43039">
    <property type="entry name" value="ESTERASE-RELATED"/>
    <property type="match status" value="1"/>
</dbReference>